<organism evidence="7">
    <name type="scientific">Zeugodacus cucurbitae</name>
    <name type="common">Melon fruit fly</name>
    <name type="synonym">Bactrocera cucurbitae</name>
    <dbReference type="NCBI Taxonomy" id="28588"/>
    <lineage>
        <taxon>Eukaryota</taxon>
        <taxon>Metazoa</taxon>
        <taxon>Ecdysozoa</taxon>
        <taxon>Arthropoda</taxon>
        <taxon>Hexapoda</taxon>
        <taxon>Insecta</taxon>
        <taxon>Pterygota</taxon>
        <taxon>Neoptera</taxon>
        <taxon>Endopterygota</taxon>
        <taxon>Diptera</taxon>
        <taxon>Brachycera</taxon>
        <taxon>Muscomorpha</taxon>
        <taxon>Tephritoidea</taxon>
        <taxon>Tephritidae</taxon>
        <taxon>Zeugodacus</taxon>
        <taxon>Zeugodacus</taxon>
    </lineage>
</organism>
<evidence type="ECO:0000256" key="1">
    <source>
        <dbReference type="ARBA" id="ARBA00004138"/>
    </source>
</evidence>
<dbReference type="EMBL" id="GBXI01012831">
    <property type="protein sequence ID" value="JAD01461.1"/>
    <property type="molecule type" value="Transcribed_RNA"/>
</dbReference>
<keyword evidence="4" id="KW-0206">Cytoskeleton</keyword>
<reference evidence="7" key="2">
    <citation type="journal article" date="2015" name="Gigascience">
        <title>Reconstructing a comprehensive transcriptome assembly of a white-pupal translocated strain of the pest fruit fly Bactrocera cucurbitae.</title>
        <authorList>
            <person name="Sim S.B."/>
            <person name="Calla B."/>
            <person name="Hall B."/>
            <person name="DeRego T."/>
            <person name="Geib S.M."/>
        </authorList>
    </citation>
    <scope>NUCLEOTIDE SEQUENCE</scope>
</reference>
<evidence type="ECO:0000259" key="6">
    <source>
        <dbReference type="PROSITE" id="PS51665"/>
    </source>
</evidence>
<proteinExistence type="predicted"/>
<evidence type="ECO:0000256" key="2">
    <source>
        <dbReference type="ARBA" id="ARBA00004245"/>
    </source>
</evidence>
<name>A0A0A1WS44_ZEUCU</name>
<dbReference type="GO" id="GO:0005879">
    <property type="term" value="C:axonemal microtubule"/>
    <property type="evidence" value="ECO:0007669"/>
    <property type="project" value="TreeGrafter"/>
</dbReference>
<reference evidence="7" key="1">
    <citation type="submission" date="2014-11" db="EMBL/GenBank/DDBJ databases">
        <authorList>
            <person name="Geib S."/>
        </authorList>
    </citation>
    <scope>NUCLEOTIDE SEQUENCE</scope>
</reference>
<dbReference type="InterPro" id="IPR052102">
    <property type="entry name" value="Enkurin_domain-protein"/>
</dbReference>
<evidence type="ECO:0000256" key="3">
    <source>
        <dbReference type="ARBA" id="ARBA00022490"/>
    </source>
</evidence>
<evidence type="ECO:0000256" key="4">
    <source>
        <dbReference type="ARBA" id="ARBA00023212"/>
    </source>
</evidence>
<evidence type="ECO:0000313" key="7">
    <source>
        <dbReference type="EMBL" id="JAD01461.1"/>
    </source>
</evidence>
<keyword evidence="3" id="KW-0963">Cytoplasm</keyword>
<dbReference type="GO" id="GO:0001669">
    <property type="term" value="C:acrosomal vesicle"/>
    <property type="evidence" value="ECO:0007669"/>
    <property type="project" value="TreeGrafter"/>
</dbReference>
<sequence length="285" mass="33350">MSLVYITRHYENIKNIENTADYYQFMKSSSIAKPARSNRKKDKSRAVIKLPDGKKLLTDSKKSEHKTMGYSETPLSEPCEFLRKNGGVKWQRKRDHICPKRDEPVVPVPRLEDLKKERQKREKEKKKVNFIKKNAQCIKNAPGKWHPPKYIDFHTGTPRNLKNSGLVPQYVCSEAYGKVPCYLRLHKKIVSDKPEICKIEQVQLAERCKFKDASIRQLPLEERDNILKGLKQHFNDVFKAYQAGSLLIDTISKRLRKSNLEKELRQLEHDIFLLESNPIIFVSEF</sequence>
<feature type="domain" description="Enkurin" evidence="6">
    <location>
        <begin position="190"/>
        <end position="282"/>
    </location>
</feature>
<protein>
    <submittedName>
        <fullName evidence="7">Enkurin</fullName>
    </submittedName>
</protein>
<keyword evidence="5" id="KW-0966">Cell projection</keyword>
<dbReference type="PROSITE" id="PS51665">
    <property type="entry name" value="ENKURIN"/>
    <property type="match status" value="1"/>
</dbReference>
<comment type="subcellular location">
    <subcellularLocation>
        <location evidence="1">Cell projection</location>
        <location evidence="1">Cilium</location>
    </subcellularLocation>
    <subcellularLocation>
        <location evidence="2">Cytoplasm</location>
        <location evidence="2">Cytoskeleton</location>
    </subcellularLocation>
</comment>
<dbReference type="PANTHER" id="PTHR21490">
    <property type="entry name" value="ENKURIN-RELATED"/>
    <property type="match status" value="1"/>
</dbReference>
<gene>
    <name evidence="7" type="primary">ENKUR</name>
    <name evidence="7" type="ORF">g.38296</name>
</gene>
<dbReference type="Pfam" id="PF13864">
    <property type="entry name" value="Enkurin"/>
    <property type="match status" value="1"/>
</dbReference>
<accession>A0A0A1WS44</accession>
<dbReference type="AlphaFoldDB" id="A0A0A1WS44"/>
<dbReference type="InterPro" id="IPR027012">
    <property type="entry name" value="Enkurin_dom"/>
</dbReference>
<dbReference type="GO" id="GO:0005516">
    <property type="term" value="F:calmodulin binding"/>
    <property type="evidence" value="ECO:0007669"/>
    <property type="project" value="TreeGrafter"/>
</dbReference>
<evidence type="ECO:0000256" key="5">
    <source>
        <dbReference type="ARBA" id="ARBA00023273"/>
    </source>
</evidence>
<dbReference type="PANTHER" id="PTHR21490:SF0">
    <property type="entry name" value="ENKURIN"/>
    <property type="match status" value="1"/>
</dbReference>